<comment type="caution">
    <text evidence="2">The sequence shown here is derived from an EMBL/GenBank/DDBJ whole genome shotgun (WGS) entry which is preliminary data.</text>
</comment>
<keyword evidence="3" id="KW-1185">Reference proteome</keyword>
<dbReference type="EMBL" id="AWWV01010099">
    <property type="protein sequence ID" value="OMO81703.1"/>
    <property type="molecule type" value="Genomic_DNA"/>
</dbReference>
<dbReference type="AlphaFoldDB" id="A0A1R3IGK7"/>
<proteinExistence type="predicted"/>
<evidence type="ECO:0000313" key="2">
    <source>
        <dbReference type="EMBL" id="OMO81703.1"/>
    </source>
</evidence>
<reference evidence="2 3" key="1">
    <citation type="submission" date="2013-09" db="EMBL/GenBank/DDBJ databases">
        <title>Corchorus capsularis genome sequencing.</title>
        <authorList>
            <person name="Alam M."/>
            <person name="Haque M.S."/>
            <person name="Islam M.S."/>
            <person name="Emdad E.M."/>
            <person name="Islam M.M."/>
            <person name="Ahmed B."/>
            <person name="Halim A."/>
            <person name="Hossen Q.M.M."/>
            <person name="Hossain M.Z."/>
            <person name="Ahmed R."/>
            <person name="Khan M.M."/>
            <person name="Islam R."/>
            <person name="Rashid M.M."/>
            <person name="Khan S.A."/>
            <person name="Rahman M.S."/>
            <person name="Alam M."/>
        </authorList>
    </citation>
    <scope>NUCLEOTIDE SEQUENCE [LARGE SCALE GENOMIC DNA]</scope>
    <source>
        <strain evidence="3">cv. CVL-1</strain>
        <tissue evidence="2">Whole seedling</tissue>
    </source>
</reference>
<sequence>MAVLLGPKPQNLERTDKCKHFRKQNNIEAPLQD</sequence>
<evidence type="ECO:0000313" key="3">
    <source>
        <dbReference type="Proteomes" id="UP000188268"/>
    </source>
</evidence>
<evidence type="ECO:0000256" key="1">
    <source>
        <dbReference type="SAM" id="MobiDB-lite"/>
    </source>
</evidence>
<feature type="region of interest" description="Disordered" evidence="1">
    <location>
        <begin position="1"/>
        <end position="33"/>
    </location>
</feature>
<protein>
    <submittedName>
        <fullName evidence="2">Uncharacterized protein</fullName>
    </submittedName>
</protein>
<name>A0A1R3IGK7_COCAP</name>
<organism evidence="2 3">
    <name type="scientific">Corchorus capsularis</name>
    <name type="common">Jute</name>
    <dbReference type="NCBI Taxonomy" id="210143"/>
    <lineage>
        <taxon>Eukaryota</taxon>
        <taxon>Viridiplantae</taxon>
        <taxon>Streptophyta</taxon>
        <taxon>Embryophyta</taxon>
        <taxon>Tracheophyta</taxon>
        <taxon>Spermatophyta</taxon>
        <taxon>Magnoliopsida</taxon>
        <taxon>eudicotyledons</taxon>
        <taxon>Gunneridae</taxon>
        <taxon>Pentapetalae</taxon>
        <taxon>rosids</taxon>
        <taxon>malvids</taxon>
        <taxon>Malvales</taxon>
        <taxon>Malvaceae</taxon>
        <taxon>Grewioideae</taxon>
        <taxon>Apeibeae</taxon>
        <taxon>Corchorus</taxon>
    </lineage>
</organism>
<gene>
    <name evidence="2" type="ORF">CCACVL1_12277</name>
</gene>
<dbReference type="Proteomes" id="UP000188268">
    <property type="component" value="Unassembled WGS sequence"/>
</dbReference>
<dbReference type="Gramene" id="OMO81703">
    <property type="protein sequence ID" value="OMO81703"/>
    <property type="gene ID" value="CCACVL1_12277"/>
</dbReference>
<accession>A0A1R3IGK7</accession>